<reference evidence="1 2" key="1">
    <citation type="journal article" date="2019" name="Nat. Ecol. Evol.">
        <title>Megaphylogeny resolves global patterns of mushroom evolution.</title>
        <authorList>
            <person name="Varga T."/>
            <person name="Krizsan K."/>
            <person name="Foldi C."/>
            <person name="Dima B."/>
            <person name="Sanchez-Garcia M."/>
            <person name="Sanchez-Ramirez S."/>
            <person name="Szollosi G.J."/>
            <person name="Szarkandi J.G."/>
            <person name="Papp V."/>
            <person name="Albert L."/>
            <person name="Andreopoulos W."/>
            <person name="Angelini C."/>
            <person name="Antonin V."/>
            <person name="Barry K.W."/>
            <person name="Bougher N.L."/>
            <person name="Buchanan P."/>
            <person name="Buyck B."/>
            <person name="Bense V."/>
            <person name="Catcheside P."/>
            <person name="Chovatia M."/>
            <person name="Cooper J."/>
            <person name="Damon W."/>
            <person name="Desjardin D."/>
            <person name="Finy P."/>
            <person name="Geml J."/>
            <person name="Haridas S."/>
            <person name="Hughes K."/>
            <person name="Justo A."/>
            <person name="Karasinski D."/>
            <person name="Kautmanova I."/>
            <person name="Kiss B."/>
            <person name="Kocsube S."/>
            <person name="Kotiranta H."/>
            <person name="LaButti K.M."/>
            <person name="Lechner B.E."/>
            <person name="Liimatainen K."/>
            <person name="Lipzen A."/>
            <person name="Lukacs Z."/>
            <person name="Mihaltcheva S."/>
            <person name="Morgado L.N."/>
            <person name="Niskanen T."/>
            <person name="Noordeloos M.E."/>
            <person name="Ohm R.A."/>
            <person name="Ortiz-Santana B."/>
            <person name="Ovrebo C."/>
            <person name="Racz N."/>
            <person name="Riley R."/>
            <person name="Savchenko A."/>
            <person name="Shiryaev A."/>
            <person name="Soop K."/>
            <person name="Spirin V."/>
            <person name="Szebenyi C."/>
            <person name="Tomsovsky M."/>
            <person name="Tulloss R.E."/>
            <person name="Uehling J."/>
            <person name="Grigoriev I.V."/>
            <person name="Vagvolgyi C."/>
            <person name="Papp T."/>
            <person name="Martin F.M."/>
            <person name="Miettinen O."/>
            <person name="Hibbett D.S."/>
            <person name="Nagy L.G."/>
        </authorList>
    </citation>
    <scope>NUCLEOTIDE SEQUENCE [LARGE SCALE GENOMIC DNA]</scope>
    <source>
        <strain evidence="1 2">NL-1719</strain>
    </source>
</reference>
<sequence length="267" mass="30154">MASSLRNPASLTQPQLSQMTLHITDVTLTSYGPVKNKIRLEITDISLPSKGNANHKFHDFKPIMFESQLKWKLNILLPVKGSELVFQIFELSVLGTSHLKVKFPISVGDILRQCLQNPDSTDLVLNLFVRESRPDAKLEIGIQTDSLRDLFGSLVLAESASERLRVIRDEVNDLMKKGPRSELHNMGEEALIALDYAIKQSATWKVCPEKVFRLFDCIAEFAPHLHKIVDVQDNEVKIISKRVLWEIKAALTTIVIKIPKDTLGQYS</sequence>
<proteinExistence type="predicted"/>
<gene>
    <name evidence="1" type="ORF">BDN72DRAFT_835940</name>
</gene>
<evidence type="ECO:0000313" key="2">
    <source>
        <dbReference type="Proteomes" id="UP000308600"/>
    </source>
</evidence>
<dbReference type="Proteomes" id="UP000308600">
    <property type="component" value="Unassembled WGS sequence"/>
</dbReference>
<dbReference type="EMBL" id="ML208283">
    <property type="protein sequence ID" value="TFK72637.1"/>
    <property type="molecule type" value="Genomic_DNA"/>
</dbReference>
<accession>A0ACD3B6N5</accession>
<keyword evidence="2" id="KW-1185">Reference proteome</keyword>
<evidence type="ECO:0000313" key="1">
    <source>
        <dbReference type="EMBL" id="TFK72637.1"/>
    </source>
</evidence>
<name>A0ACD3B6N5_9AGAR</name>
<organism evidence="1 2">
    <name type="scientific">Pluteus cervinus</name>
    <dbReference type="NCBI Taxonomy" id="181527"/>
    <lineage>
        <taxon>Eukaryota</taxon>
        <taxon>Fungi</taxon>
        <taxon>Dikarya</taxon>
        <taxon>Basidiomycota</taxon>
        <taxon>Agaricomycotina</taxon>
        <taxon>Agaricomycetes</taxon>
        <taxon>Agaricomycetidae</taxon>
        <taxon>Agaricales</taxon>
        <taxon>Pluteineae</taxon>
        <taxon>Pluteaceae</taxon>
        <taxon>Pluteus</taxon>
    </lineage>
</organism>
<protein>
    <submittedName>
        <fullName evidence="1">Uncharacterized protein</fullName>
    </submittedName>
</protein>